<dbReference type="PANTHER" id="PTHR11113">
    <property type="entry name" value="N-ACETYLGLUCOSAMINE-6-PHOSPHATE DEACETYLASE"/>
    <property type="match status" value="1"/>
</dbReference>
<keyword evidence="4 12" id="KW-0479">Metal-binding</keyword>
<evidence type="ECO:0000256" key="6">
    <source>
        <dbReference type="ARBA" id="ARBA00023277"/>
    </source>
</evidence>
<dbReference type="AlphaFoldDB" id="A0A1H2W5N4"/>
<dbReference type="InterPro" id="IPR011059">
    <property type="entry name" value="Metal-dep_hydrolase_composite"/>
</dbReference>
<name>A0A1H2W5N4_ACIFE</name>
<dbReference type="EMBL" id="FNOP01000005">
    <property type="protein sequence ID" value="SDW75564.1"/>
    <property type="molecule type" value="Genomic_DNA"/>
</dbReference>
<feature type="active site" description="Proton donor/acceptor" evidence="10">
    <location>
        <position position="267"/>
    </location>
</feature>
<keyword evidence="5 9" id="KW-0378">Hydrolase</keyword>
<dbReference type="InterPro" id="IPR003764">
    <property type="entry name" value="GlcNAc_6-P_deAcase"/>
</dbReference>
<evidence type="ECO:0000256" key="7">
    <source>
        <dbReference type="ARBA" id="ARBA00047647"/>
    </source>
</evidence>
<evidence type="ECO:0000256" key="4">
    <source>
        <dbReference type="ARBA" id="ARBA00022723"/>
    </source>
</evidence>
<dbReference type="Gene3D" id="3.20.20.140">
    <property type="entry name" value="Metal-dependent hydrolases"/>
    <property type="match status" value="1"/>
</dbReference>
<keyword evidence="6 9" id="KW-0119">Carbohydrate metabolism</keyword>
<dbReference type="Gene3D" id="2.30.40.10">
    <property type="entry name" value="Urease, subunit C, domain 1"/>
    <property type="match status" value="1"/>
</dbReference>
<protein>
    <recommendedName>
        <fullName evidence="3">N-acetylglucosamine-6-phosphate deacetylase</fullName>
        <ecNumber evidence="2">3.5.1.25</ecNumber>
    </recommendedName>
</protein>
<evidence type="ECO:0000256" key="12">
    <source>
        <dbReference type="PIRSR" id="PIRSR038994-3"/>
    </source>
</evidence>
<evidence type="ECO:0000256" key="1">
    <source>
        <dbReference type="ARBA" id="ARBA00010716"/>
    </source>
</evidence>
<gene>
    <name evidence="14" type="ORF">SAMN05216495_10592</name>
</gene>
<feature type="binding site" evidence="12">
    <location>
        <position position="210"/>
    </location>
    <ligand>
        <name>Zn(2+)</name>
        <dbReference type="ChEBI" id="CHEBI:29105"/>
    </ligand>
</feature>
<dbReference type="PIRSF" id="PIRSF038994">
    <property type="entry name" value="NagA"/>
    <property type="match status" value="1"/>
</dbReference>
<feature type="domain" description="Amidohydrolase-related" evidence="13">
    <location>
        <begin position="49"/>
        <end position="372"/>
    </location>
</feature>
<evidence type="ECO:0000313" key="14">
    <source>
        <dbReference type="EMBL" id="SDW75564.1"/>
    </source>
</evidence>
<evidence type="ECO:0000256" key="11">
    <source>
        <dbReference type="PIRSR" id="PIRSR038994-2"/>
    </source>
</evidence>
<dbReference type="NCBIfam" id="TIGR00221">
    <property type="entry name" value="nagA"/>
    <property type="match status" value="1"/>
</dbReference>
<feature type="binding site" evidence="12">
    <location>
        <position position="127"/>
    </location>
    <ligand>
        <name>Zn(2+)</name>
        <dbReference type="ChEBI" id="CHEBI:29105"/>
    </ligand>
</feature>
<dbReference type="GO" id="GO:0008448">
    <property type="term" value="F:N-acetylglucosamine-6-phosphate deacetylase activity"/>
    <property type="evidence" value="ECO:0007669"/>
    <property type="project" value="UniProtKB-EC"/>
</dbReference>
<comment type="similarity">
    <text evidence="1 9">Belongs to the metallo-dependent hydrolases superfamily. NagA family.</text>
</comment>
<proteinExistence type="inferred from homology"/>
<feature type="binding site" evidence="12">
    <location>
        <position position="189"/>
    </location>
    <ligand>
        <name>Zn(2+)</name>
        <dbReference type="ChEBI" id="CHEBI:29105"/>
    </ligand>
</feature>
<reference evidence="14 15" key="1">
    <citation type="submission" date="2016-10" db="EMBL/GenBank/DDBJ databases">
        <authorList>
            <person name="Varghese N."/>
            <person name="Submissions S."/>
        </authorList>
    </citation>
    <scope>NUCLEOTIDE SEQUENCE [LARGE SCALE GENOMIC DNA]</scope>
    <source>
        <strain evidence="14 15">WCC6</strain>
    </source>
</reference>
<evidence type="ECO:0000256" key="3">
    <source>
        <dbReference type="ARBA" id="ARBA00018029"/>
    </source>
</evidence>
<feature type="binding site" evidence="11">
    <location>
        <position position="221"/>
    </location>
    <ligand>
        <name>substrate</name>
    </ligand>
</feature>
<evidence type="ECO:0000256" key="8">
    <source>
        <dbReference type="ARBA" id="ARBA00060590"/>
    </source>
</evidence>
<dbReference type="GO" id="GO:0046872">
    <property type="term" value="F:metal ion binding"/>
    <property type="evidence" value="ECO:0007669"/>
    <property type="project" value="UniProtKB-KW"/>
</dbReference>
<dbReference type="GO" id="GO:0006046">
    <property type="term" value="P:N-acetylglucosamine catabolic process"/>
    <property type="evidence" value="ECO:0007669"/>
    <property type="project" value="TreeGrafter"/>
</dbReference>
<sequence length="377" mass="40648">MKAICNGRFILPQEIREGQALVFDERIRGFCSPDRIPPEAERIDVQGAYVSPGFLNLHIHGCGGRDAMDGSREALETMSRLLPATGVTGWLPTTMTSSETAISQALSAIREARGRVPGAEILGANLEGPFISEKYKGAQKACHIRKACWELVEPFAGLIRILTLAPETLEDMDFISRCRRAGIIVSLGHSDATWEEAARAVAAGASHITHLYNAMSPLHHRKPGLVGAALTLPVTCELIADGIHIHPAALALAIQAKGLDRVELITDSMRACLLGEGKSELGGQTVYVKDGRATLEDGTLAGSILTMDRAVRNIRSWAHLTLPQAVQLATVNPARELGLTDRGTLEPGKRADITVFDEDFRILGTYVKGSAVYTTDQ</sequence>
<dbReference type="SUPFAM" id="SSF51338">
    <property type="entry name" value="Composite domain of metallo-dependent hydrolases"/>
    <property type="match status" value="1"/>
</dbReference>
<comment type="catalytic activity">
    <reaction evidence="7">
        <text>N-acetyl-D-glucosamine 6-phosphate + H2O = D-glucosamine 6-phosphate + acetate</text>
        <dbReference type="Rhea" id="RHEA:22936"/>
        <dbReference type="ChEBI" id="CHEBI:15377"/>
        <dbReference type="ChEBI" id="CHEBI:30089"/>
        <dbReference type="ChEBI" id="CHEBI:57513"/>
        <dbReference type="ChEBI" id="CHEBI:58725"/>
        <dbReference type="EC" id="3.5.1.25"/>
    </reaction>
</comment>
<feature type="binding site" evidence="11">
    <location>
        <position position="244"/>
    </location>
    <ligand>
        <name>substrate</name>
    </ligand>
</feature>
<evidence type="ECO:0000256" key="9">
    <source>
        <dbReference type="PIRNR" id="PIRNR038994"/>
    </source>
</evidence>
<evidence type="ECO:0000256" key="2">
    <source>
        <dbReference type="ARBA" id="ARBA00011899"/>
    </source>
</evidence>
<dbReference type="InterPro" id="IPR032466">
    <property type="entry name" value="Metal_Hydrolase"/>
</dbReference>
<dbReference type="RefSeq" id="WP_074705428.1">
    <property type="nucleotide sequence ID" value="NZ_CAMEFB010000005.1"/>
</dbReference>
<evidence type="ECO:0000259" key="13">
    <source>
        <dbReference type="Pfam" id="PF01979"/>
    </source>
</evidence>
<comment type="pathway">
    <text evidence="8">Amino-sugar metabolism; N-acetylneuraminate degradation; D-fructose 6-phosphate from N-acetylneuraminate: step 4/5.</text>
</comment>
<dbReference type="SUPFAM" id="SSF51556">
    <property type="entry name" value="Metallo-dependent hydrolases"/>
    <property type="match status" value="1"/>
</dbReference>
<dbReference type="CDD" id="cd00854">
    <property type="entry name" value="NagA"/>
    <property type="match status" value="1"/>
</dbReference>
<comment type="caution">
    <text evidence="14">The sequence shown here is derived from an EMBL/GenBank/DDBJ whole genome shotgun (WGS) entry which is preliminary data.</text>
</comment>
<accession>A0A1H2W5N4</accession>
<organism evidence="14 15">
    <name type="scientific">Acidaminococcus fermentans</name>
    <dbReference type="NCBI Taxonomy" id="905"/>
    <lineage>
        <taxon>Bacteria</taxon>
        <taxon>Bacillati</taxon>
        <taxon>Bacillota</taxon>
        <taxon>Negativicutes</taxon>
        <taxon>Acidaminococcales</taxon>
        <taxon>Acidaminococcaceae</taxon>
        <taxon>Acidaminococcus</taxon>
    </lineage>
</organism>
<dbReference type="InterPro" id="IPR006680">
    <property type="entry name" value="Amidohydro-rel"/>
</dbReference>
<feature type="binding site" evidence="11">
    <location>
        <begin position="213"/>
        <end position="214"/>
    </location>
    <ligand>
        <name>substrate</name>
    </ligand>
</feature>
<comment type="cofactor">
    <cofactor evidence="12">
        <name>a divalent metal cation</name>
        <dbReference type="ChEBI" id="CHEBI:60240"/>
    </cofactor>
    <text evidence="12">Binds 1 divalent metal cation per subunit.</text>
</comment>
<dbReference type="EC" id="3.5.1.25" evidence="2"/>
<dbReference type="FunFam" id="3.20.20.140:FF:000004">
    <property type="entry name" value="N-acetylglucosamine-6-phosphate deacetylase"/>
    <property type="match status" value="1"/>
</dbReference>
<dbReference type="Proteomes" id="UP000182379">
    <property type="component" value="Unassembled WGS sequence"/>
</dbReference>
<evidence type="ECO:0000256" key="10">
    <source>
        <dbReference type="PIRSR" id="PIRSR038994-1"/>
    </source>
</evidence>
<feature type="binding site" evidence="11">
    <location>
        <begin position="300"/>
        <end position="302"/>
    </location>
    <ligand>
        <name>substrate</name>
    </ligand>
</feature>
<evidence type="ECO:0000313" key="15">
    <source>
        <dbReference type="Proteomes" id="UP000182379"/>
    </source>
</evidence>
<dbReference type="PANTHER" id="PTHR11113:SF14">
    <property type="entry name" value="N-ACETYLGLUCOSAMINE-6-PHOSPHATE DEACETYLASE"/>
    <property type="match status" value="1"/>
</dbReference>
<feature type="binding site" evidence="11">
    <location>
        <position position="138"/>
    </location>
    <ligand>
        <name>substrate</name>
    </ligand>
</feature>
<dbReference type="Pfam" id="PF01979">
    <property type="entry name" value="Amidohydro_1"/>
    <property type="match status" value="1"/>
</dbReference>
<evidence type="ECO:0000256" key="5">
    <source>
        <dbReference type="ARBA" id="ARBA00022801"/>
    </source>
</evidence>